<dbReference type="EMBL" id="ACFE01000002">
    <property type="protein sequence ID" value="EEE17513.1"/>
    <property type="molecule type" value="Genomic_DNA"/>
</dbReference>
<dbReference type="Proteomes" id="UP000004070">
    <property type="component" value="Unassembled WGS sequence"/>
</dbReference>
<gene>
    <name evidence="1" type="ORF">ATORI0001_1310</name>
</gene>
<name>B9CLX5_LANR4</name>
<evidence type="ECO:0000313" key="1">
    <source>
        <dbReference type="EMBL" id="EEE17513.1"/>
    </source>
</evidence>
<comment type="caution">
    <text evidence="1">The sequence shown here is derived from an EMBL/GenBank/DDBJ whole genome shotgun (WGS) entry which is preliminary data.</text>
</comment>
<protein>
    <submittedName>
        <fullName evidence="1">Uncharacterized protein</fullName>
    </submittedName>
</protein>
<organism evidence="1 2">
    <name type="scientific">Lancefieldella rimae (strain ATCC 49626 / DSM 7090 / CCUG 31168 / NBRC 15546 / VPI D140H-11A)</name>
    <name type="common">Atopobium rimae</name>
    <dbReference type="NCBI Taxonomy" id="553184"/>
    <lineage>
        <taxon>Bacteria</taxon>
        <taxon>Bacillati</taxon>
        <taxon>Actinomycetota</taxon>
        <taxon>Coriobacteriia</taxon>
        <taxon>Coriobacteriales</taxon>
        <taxon>Atopobiaceae</taxon>
        <taxon>Lancefieldella</taxon>
    </lineage>
</organism>
<proteinExistence type="predicted"/>
<accession>B9CLX5</accession>
<reference evidence="1 2" key="1">
    <citation type="submission" date="2009-01" db="EMBL/GenBank/DDBJ databases">
        <authorList>
            <person name="Madupu R."/>
            <person name="Sebastian Y."/>
            <person name="Durkin A.S."/>
            <person name="Torralba M."/>
            <person name="Methe B."/>
            <person name="Sutton G.G."/>
            <person name="Strausberg R.L."/>
            <person name="Nelson K.E."/>
        </authorList>
    </citation>
    <scope>NUCLEOTIDE SEQUENCE [LARGE SCALE GENOMIC DNA]</scope>
    <source>
        <strain evidence="1 2">ATCC 49626</strain>
    </source>
</reference>
<dbReference type="AlphaFoldDB" id="B9CLX5"/>
<sequence length="41" mass="4602">MWVLPAQQCFTVEKLEVFLFGGVPAGLRVDMVRALLGCYRS</sequence>
<evidence type="ECO:0000313" key="2">
    <source>
        <dbReference type="Proteomes" id="UP000004070"/>
    </source>
</evidence>